<dbReference type="GO" id="GO:0016853">
    <property type="term" value="F:isomerase activity"/>
    <property type="evidence" value="ECO:0007669"/>
    <property type="project" value="UniProtKB-KW"/>
</dbReference>
<keyword evidence="3" id="KW-1185">Reference proteome</keyword>
<dbReference type="OrthoDB" id="9072761at2"/>
<dbReference type="Proteomes" id="UP000198615">
    <property type="component" value="Unassembled WGS sequence"/>
</dbReference>
<organism evidence="2 3">
    <name type="scientific">Thalassobaculum litoreum DSM 18839</name>
    <dbReference type="NCBI Taxonomy" id="1123362"/>
    <lineage>
        <taxon>Bacteria</taxon>
        <taxon>Pseudomonadati</taxon>
        <taxon>Pseudomonadota</taxon>
        <taxon>Alphaproteobacteria</taxon>
        <taxon>Rhodospirillales</taxon>
        <taxon>Thalassobaculaceae</taxon>
        <taxon>Thalassobaculum</taxon>
    </lineage>
</organism>
<protein>
    <submittedName>
        <fullName evidence="2">Sugar phosphate isomerase/epimerase</fullName>
    </submittedName>
</protein>
<dbReference type="InterPro" id="IPR050312">
    <property type="entry name" value="IolE/XylAMocC-like"/>
</dbReference>
<dbReference type="PANTHER" id="PTHR12110">
    <property type="entry name" value="HYDROXYPYRUVATE ISOMERASE"/>
    <property type="match status" value="1"/>
</dbReference>
<evidence type="ECO:0000313" key="3">
    <source>
        <dbReference type="Proteomes" id="UP000198615"/>
    </source>
</evidence>
<evidence type="ECO:0000259" key="1">
    <source>
        <dbReference type="Pfam" id="PF01261"/>
    </source>
</evidence>
<dbReference type="EMBL" id="FNBW01000005">
    <property type="protein sequence ID" value="SDF66906.1"/>
    <property type="molecule type" value="Genomic_DNA"/>
</dbReference>
<sequence>MTAATSRAYSLGYLTGNGVDPVTAVKIAAEHGYDMVSFRLLPAAGEPLHPLLDDDALLAEVKAAMRDTGVTMADAEMIRLKPDTRLDSFTPFLDRIAGLGAAHVLVAIDDTDPARTQDSYTALCHRLGEYRLTADLEFMPWTGCKDLASARRLVEAADHPSAAVLFDALHFDRCGATLQEFAELPASLMNYVQICDGPVPFDPSDEGLIAVARTARMIPGEGGIDLAAIAAHVPPGMTVSVEVPNDDLAARLGPSEVARRSLEATKRLLGD</sequence>
<proteinExistence type="predicted"/>
<keyword evidence="2" id="KW-0413">Isomerase</keyword>
<comment type="caution">
    <text evidence="2">The sequence shown here is derived from an EMBL/GenBank/DDBJ whole genome shotgun (WGS) entry which is preliminary data.</text>
</comment>
<dbReference type="PANTHER" id="PTHR12110:SF48">
    <property type="entry name" value="BLL3656 PROTEIN"/>
    <property type="match status" value="1"/>
</dbReference>
<feature type="domain" description="Xylose isomerase-like TIM barrel" evidence="1">
    <location>
        <begin position="26"/>
        <end position="267"/>
    </location>
</feature>
<accession>A0A8G2BJS5</accession>
<dbReference type="RefSeq" id="WP_093149998.1">
    <property type="nucleotide sequence ID" value="NZ_FNBW01000005.1"/>
</dbReference>
<dbReference type="AlphaFoldDB" id="A0A8G2BJS5"/>
<dbReference type="Pfam" id="PF01261">
    <property type="entry name" value="AP_endonuc_2"/>
    <property type="match status" value="1"/>
</dbReference>
<reference evidence="2 3" key="1">
    <citation type="submission" date="2016-10" db="EMBL/GenBank/DDBJ databases">
        <authorList>
            <person name="Varghese N."/>
            <person name="Submissions S."/>
        </authorList>
    </citation>
    <scope>NUCLEOTIDE SEQUENCE [LARGE SCALE GENOMIC DNA]</scope>
    <source>
        <strain evidence="2 3">DSM 18839</strain>
    </source>
</reference>
<evidence type="ECO:0000313" key="2">
    <source>
        <dbReference type="EMBL" id="SDF66906.1"/>
    </source>
</evidence>
<dbReference type="SUPFAM" id="SSF51658">
    <property type="entry name" value="Xylose isomerase-like"/>
    <property type="match status" value="1"/>
</dbReference>
<name>A0A8G2BJS5_9PROT</name>
<gene>
    <name evidence="2" type="ORF">SAMN05660686_01995</name>
</gene>
<dbReference type="Gene3D" id="3.20.20.150">
    <property type="entry name" value="Divalent-metal-dependent TIM barrel enzymes"/>
    <property type="match status" value="1"/>
</dbReference>
<dbReference type="InterPro" id="IPR013022">
    <property type="entry name" value="Xyl_isomerase-like_TIM-brl"/>
</dbReference>
<dbReference type="InterPro" id="IPR036237">
    <property type="entry name" value="Xyl_isomerase-like_sf"/>
</dbReference>